<sequence length="494" mass="52873">MALVDKDLLSLQEVRDMIRKANEAQKEFAEFSQQDINQVVEAMKDVGERQAEYLAQLAYQETGFGKWQDKKIKNEIASTGVYEYIKDMRTIGIIDEDQENGIVEIGNPVGVIAALIPSTNPTSTVIYKAMIALKAGNAVVFSPHPSALNSILKTVELLNKAAVKAGAPSGLIQSMTATTLEGTSALMKHAGVDLILATGGSAMVKAAYSSGTPALGVGPGNVPAFIERSADVQEAISKIISSKTFDNGTVCASEQAIVTENCVADKIKKELQAQGGYFLSGEALEKVKAIMETKRGGMNPKIVGQSASFIADMAGIEIPKGTKLLISEETEVGKDIHFSKEKLTSLLAFYQVDNWKKACEKCYELLENGGLGHTLAIHSKNEEIIKAFALEKPVSRLLVNTPSTQGAVGLSTNLAPSFTLGCGAIGGSATSDNVSPMHLIDIRRMAYGIKERTQDTCKISQATGTAEEKSSSAESLSKEEIDMITKLVMKNLKK</sequence>
<dbReference type="SUPFAM" id="SSF53720">
    <property type="entry name" value="ALDH-like"/>
    <property type="match status" value="1"/>
</dbReference>
<dbReference type="CDD" id="cd07122">
    <property type="entry name" value="ALDH_F20_ACDH"/>
    <property type="match status" value="1"/>
</dbReference>
<dbReference type="AlphaFoldDB" id="A0AAU7VJI8"/>
<proteinExistence type="predicted"/>
<accession>A0AAU7VJI8</accession>
<dbReference type="InterPro" id="IPR016163">
    <property type="entry name" value="Ald_DH_C"/>
</dbReference>
<dbReference type="NCBIfam" id="TIGR02518">
    <property type="entry name" value="EutH_ACDH"/>
    <property type="match status" value="1"/>
</dbReference>
<dbReference type="InterPro" id="IPR015590">
    <property type="entry name" value="Aldehyde_DH_dom"/>
</dbReference>
<evidence type="ECO:0000259" key="2">
    <source>
        <dbReference type="Pfam" id="PF00171"/>
    </source>
</evidence>
<dbReference type="EMBL" id="CP158367">
    <property type="protein sequence ID" value="XBX74196.1"/>
    <property type="molecule type" value="Genomic_DNA"/>
</dbReference>
<dbReference type="Gene3D" id="3.40.309.10">
    <property type="entry name" value="Aldehyde Dehydrogenase, Chain A, domain 2"/>
    <property type="match status" value="1"/>
</dbReference>
<reference evidence="3" key="1">
    <citation type="journal article" date="2013" name="Extremophiles">
        <title>Proteinivorax tanatarense gen. nov., sp. nov., an anaerobic, haloalkaliphilic, proteolytic bacterium isolated from a decaying algal bloom, and proposal of Proteinivoraceae fam. nov.</title>
        <authorList>
            <person name="Kevbrin V."/>
            <person name="Boltyanskaya Y."/>
            <person name="Zhilina T."/>
            <person name="Kolganova T."/>
            <person name="Lavrentjeva E."/>
            <person name="Kuznetsov B."/>
        </authorList>
    </citation>
    <scope>NUCLEOTIDE SEQUENCE</scope>
    <source>
        <strain evidence="3">Z-910T</strain>
    </source>
</reference>
<evidence type="ECO:0000256" key="1">
    <source>
        <dbReference type="ARBA" id="ARBA00023002"/>
    </source>
</evidence>
<dbReference type="Gene3D" id="3.40.605.10">
    <property type="entry name" value="Aldehyde Dehydrogenase, Chain A, domain 1"/>
    <property type="match status" value="1"/>
</dbReference>
<feature type="domain" description="Aldehyde dehydrogenase" evidence="2">
    <location>
        <begin position="12"/>
        <end position="274"/>
    </location>
</feature>
<dbReference type="InterPro" id="IPR013357">
    <property type="entry name" value="Acetaldehyde_DH_acetylating"/>
</dbReference>
<dbReference type="InterPro" id="IPR016161">
    <property type="entry name" value="Ald_DH/histidinol_DH"/>
</dbReference>
<organism evidence="3">
    <name type="scientific">Proteinivorax tanatarense</name>
    <dbReference type="NCBI Taxonomy" id="1260629"/>
    <lineage>
        <taxon>Bacteria</taxon>
        <taxon>Bacillati</taxon>
        <taxon>Bacillota</taxon>
        <taxon>Clostridia</taxon>
        <taxon>Eubacteriales</taxon>
        <taxon>Proteinivoracaceae</taxon>
        <taxon>Proteinivorax</taxon>
    </lineage>
</organism>
<evidence type="ECO:0000313" key="3">
    <source>
        <dbReference type="EMBL" id="XBX74196.1"/>
    </source>
</evidence>
<dbReference type="RefSeq" id="WP_350342954.1">
    <property type="nucleotide sequence ID" value="NZ_CP158367.1"/>
</dbReference>
<name>A0AAU7VJI8_9FIRM</name>
<dbReference type="PANTHER" id="PTHR11699">
    <property type="entry name" value="ALDEHYDE DEHYDROGENASE-RELATED"/>
    <property type="match status" value="1"/>
</dbReference>
<gene>
    <name evidence="3" type="ORF">PRVXT_002223</name>
</gene>
<protein>
    <submittedName>
        <fullName evidence="3">Acetaldehyde dehydrogenase (Acetylating)</fullName>
        <ecNumber evidence="3">1.2.1.10</ecNumber>
    </submittedName>
</protein>
<reference evidence="3" key="2">
    <citation type="submission" date="2024-06" db="EMBL/GenBank/DDBJ databases">
        <authorList>
            <person name="Petrova K.O."/>
            <person name="Toshchakov S.V."/>
            <person name="Boltjanskaja Y.V."/>
            <person name="Kevbrin V."/>
        </authorList>
    </citation>
    <scope>NUCLEOTIDE SEQUENCE</scope>
    <source>
        <strain evidence="3">Z-910T</strain>
    </source>
</reference>
<dbReference type="EC" id="1.2.1.10" evidence="3"/>
<dbReference type="GO" id="GO:0008774">
    <property type="term" value="F:acetaldehyde dehydrogenase (acetylating) activity"/>
    <property type="evidence" value="ECO:0007669"/>
    <property type="project" value="UniProtKB-EC"/>
</dbReference>
<dbReference type="InterPro" id="IPR016162">
    <property type="entry name" value="Ald_DH_N"/>
</dbReference>
<keyword evidence="1 3" id="KW-0560">Oxidoreductase</keyword>
<dbReference type="Pfam" id="PF00171">
    <property type="entry name" value="Aldedh"/>
    <property type="match status" value="1"/>
</dbReference>